<sequence length="155" mass="16804">MPNLQPEKYFRESARKTFTRRKSAAEEESRLSRRSSGPRSPVTAGAVAGGEVDAVALQCDIDCVFETAAIKRRAVGPKDVQIDVKYCGVCHSDLTFAVGATKDLGIPQHWPVGSTYIPESYVHSFGPLYEGARELPTLENIFRVSSGGAHPVIPA</sequence>
<organism evidence="2 3">
    <name type="scientific">Emiliania huxleyi (strain CCMP1516)</name>
    <dbReference type="NCBI Taxonomy" id="280463"/>
    <lineage>
        <taxon>Eukaryota</taxon>
        <taxon>Haptista</taxon>
        <taxon>Haptophyta</taxon>
        <taxon>Prymnesiophyceae</taxon>
        <taxon>Isochrysidales</taxon>
        <taxon>Noelaerhabdaceae</taxon>
        <taxon>Emiliania</taxon>
    </lineage>
</organism>
<feature type="region of interest" description="Disordered" evidence="1">
    <location>
        <begin position="1"/>
        <end position="45"/>
    </location>
</feature>
<dbReference type="AlphaFoldDB" id="A0A0D3KGK5"/>
<evidence type="ECO:0000313" key="2">
    <source>
        <dbReference type="EnsemblProtists" id="EOD34890"/>
    </source>
</evidence>
<reference evidence="2" key="2">
    <citation type="submission" date="2024-10" db="UniProtKB">
        <authorList>
            <consortium name="EnsemblProtists"/>
        </authorList>
    </citation>
    <scope>IDENTIFICATION</scope>
</reference>
<dbReference type="EnsemblProtists" id="EOD34890">
    <property type="protein sequence ID" value="EOD34890"/>
    <property type="gene ID" value="EMIHUDRAFT_228193"/>
</dbReference>
<reference evidence="3" key="1">
    <citation type="journal article" date="2013" name="Nature">
        <title>Pan genome of the phytoplankton Emiliania underpins its global distribution.</title>
        <authorList>
            <person name="Read B.A."/>
            <person name="Kegel J."/>
            <person name="Klute M.J."/>
            <person name="Kuo A."/>
            <person name="Lefebvre S.C."/>
            <person name="Maumus F."/>
            <person name="Mayer C."/>
            <person name="Miller J."/>
            <person name="Monier A."/>
            <person name="Salamov A."/>
            <person name="Young J."/>
            <person name="Aguilar M."/>
            <person name="Claverie J.M."/>
            <person name="Frickenhaus S."/>
            <person name="Gonzalez K."/>
            <person name="Herman E.K."/>
            <person name="Lin Y.C."/>
            <person name="Napier J."/>
            <person name="Ogata H."/>
            <person name="Sarno A.F."/>
            <person name="Shmutz J."/>
            <person name="Schroeder D."/>
            <person name="de Vargas C."/>
            <person name="Verret F."/>
            <person name="von Dassow P."/>
            <person name="Valentin K."/>
            <person name="Van de Peer Y."/>
            <person name="Wheeler G."/>
            <person name="Dacks J.B."/>
            <person name="Delwiche C.F."/>
            <person name="Dyhrman S.T."/>
            <person name="Glockner G."/>
            <person name="John U."/>
            <person name="Richards T."/>
            <person name="Worden A.Z."/>
            <person name="Zhang X."/>
            <person name="Grigoriev I.V."/>
            <person name="Allen A.E."/>
            <person name="Bidle K."/>
            <person name="Borodovsky M."/>
            <person name="Bowler C."/>
            <person name="Brownlee C."/>
            <person name="Cock J.M."/>
            <person name="Elias M."/>
            <person name="Gladyshev V.N."/>
            <person name="Groth M."/>
            <person name="Guda C."/>
            <person name="Hadaegh A."/>
            <person name="Iglesias-Rodriguez M.D."/>
            <person name="Jenkins J."/>
            <person name="Jones B.M."/>
            <person name="Lawson T."/>
            <person name="Leese F."/>
            <person name="Lindquist E."/>
            <person name="Lobanov A."/>
            <person name="Lomsadze A."/>
            <person name="Malik S.B."/>
            <person name="Marsh M.E."/>
            <person name="Mackinder L."/>
            <person name="Mock T."/>
            <person name="Mueller-Roeber B."/>
            <person name="Pagarete A."/>
            <person name="Parker M."/>
            <person name="Probert I."/>
            <person name="Quesneville H."/>
            <person name="Raines C."/>
            <person name="Rensing S.A."/>
            <person name="Riano-Pachon D.M."/>
            <person name="Richier S."/>
            <person name="Rokitta S."/>
            <person name="Shiraiwa Y."/>
            <person name="Soanes D.M."/>
            <person name="van der Giezen M."/>
            <person name="Wahlund T.M."/>
            <person name="Williams B."/>
            <person name="Wilson W."/>
            <person name="Wolfe G."/>
            <person name="Wurch L.L."/>
        </authorList>
    </citation>
    <scope>NUCLEOTIDE SEQUENCE</scope>
</reference>
<feature type="compositionally biased region" description="Low complexity" evidence="1">
    <location>
        <begin position="34"/>
        <end position="45"/>
    </location>
</feature>
<dbReference type="InterPro" id="IPR011032">
    <property type="entry name" value="GroES-like_sf"/>
</dbReference>
<evidence type="ECO:0008006" key="4">
    <source>
        <dbReference type="Google" id="ProtNLM"/>
    </source>
</evidence>
<dbReference type="KEGG" id="ehx:EMIHUDRAFT_228193"/>
<dbReference type="SUPFAM" id="SSF50129">
    <property type="entry name" value="GroES-like"/>
    <property type="match status" value="1"/>
</dbReference>
<evidence type="ECO:0000313" key="3">
    <source>
        <dbReference type="Proteomes" id="UP000013827"/>
    </source>
</evidence>
<name>A0A0D3KGK5_EMIH1</name>
<protein>
    <recommendedName>
        <fullName evidence="4">Alcohol dehydrogenase N-terminal domain-containing protein</fullName>
    </recommendedName>
</protein>
<dbReference type="HOGENOM" id="CLU_1698810_0_0_1"/>
<keyword evidence="3" id="KW-1185">Reference proteome</keyword>
<proteinExistence type="predicted"/>
<dbReference type="GeneID" id="17280161"/>
<evidence type="ECO:0000256" key="1">
    <source>
        <dbReference type="SAM" id="MobiDB-lite"/>
    </source>
</evidence>
<dbReference type="RefSeq" id="XP_005787319.1">
    <property type="nucleotide sequence ID" value="XM_005787262.1"/>
</dbReference>
<dbReference type="Proteomes" id="UP000013827">
    <property type="component" value="Unassembled WGS sequence"/>
</dbReference>
<accession>A0A0D3KGK5</accession>
<dbReference type="Gene3D" id="3.90.180.10">
    <property type="entry name" value="Medium-chain alcohol dehydrogenases, catalytic domain"/>
    <property type="match status" value="1"/>
</dbReference>
<dbReference type="PaxDb" id="2903-EOD34890"/>